<feature type="transmembrane region" description="Helical" evidence="1">
    <location>
        <begin position="84"/>
        <end position="102"/>
    </location>
</feature>
<accession>A0A7C4CEU9</accession>
<dbReference type="Pfam" id="PF13847">
    <property type="entry name" value="Methyltransf_31"/>
    <property type="match status" value="1"/>
</dbReference>
<keyword evidence="3" id="KW-0808">Transferase</keyword>
<protein>
    <submittedName>
        <fullName evidence="3">Methyltransferase domain-containing protein</fullName>
    </submittedName>
</protein>
<sequence>MPGTPSDVGLLLALRPVLLLVLYGLVLWLALTILRRAFLGRIGQLGELLIFAAVFGFYVLTVVLTATGGAPWGSWFQLLRPSRTLLLGAGLVLTSWLVLRVFPFPLPHWLGSVLDSPLRRLLAPAEATMHRLALGPGMRVVEVGCGTGVLTCAIAQRILPSGVVFAVDIQPQMTEKTQRRAARLGLENITTLIAPATKLPFDIYDADLVCFAQALGEIGDRVEALKEALRVLKPGGVLAVSEALGDPHYRFRNDVSRMARQAGFEPVAIEGSLFNYTATFRKPAPRERPGFVPRFG</sequence>
<reference evidence="3" key="1">
    <citation type="journal article" date="2020" name="mSystems">
        <title>Genome- and Community-Level Interaction Insights into Carbon Utilization and Element Cycling Functions of Hydrothermarchaeota in Hydrothermal Sediment.</title>
        <authorList>
            <person name="Zhou Z."/>
            <person name="Liu Y."/>
            <person name="Xu W."/>
            <person name="Pan J."/>
            <person name="Luo Z.H."/>
            <person name="Li M."/>
        </authorList>
    </citation>
    <scope>NUCLEOTIDE SEQUENCE [LARGE SCALE GENOMIC DNA]</scope>
    <source>
        <strain evidence="3">SpSt-488</strain>
    </source>
</reference>
<gene>
    <name evidence="3" type="ORF">ENS41_08820</name>
</gene>
<comment type="caution">
    <text evidence="3">The sequence shown here is derived from an EMBL/GenBank/DDBJ whole genome shotgun (WGS) entry which is preliminary data.</text>
</comment>
<keyword evidence="1" id="KW-1133">Transmembrane helix</keyword>
<feature type="transmembrane region" description="Helical" evidence="1">
    <location>
        <begin position="12"/>
        <end position="33"/>
    </location>
</feature>
<dbReference type="InterPro" id="IPR050508">
    <property type="entry name" value="Methyltransf_Superfamily"/>
</dbReference>
<dbReference type="GO" id="GO:0032259">
    <property type="term" value="P:methylation"/>
    <property type="evidence" value="ECO:0007669"/>
    <property type="project" value="UniProtKB-KW"/>
</dbReference>
<keyword evidence="1" id="KW-0472">Membrane</keyword>
<dbReference type="EMBL" id="DSUT01000186">
    <property type="protein sequence ID" value="HGK29029.1"/>
    <property type="molecule type" value="Genomic_DNA"/>
</dbReference>
<organism evidence="3">
    <name type="scientific">candidate division WOR-3 bacterium</name>
    <dbReference type="NCBI Taxonomy" id="2052148"/>
    <lineage>
        <taxon>Bacteria</taxon>
        <taxon>Bacteria division WOR-3</taxon>
    </lineage>
</organism>
<dbReference type="Gene3D" id="3.40.50.150">
    <property type="entry name" value="Vaccinia Virus protein VP39"/>
    <property type="match status" value="1"/>
</dbReference>
<evidence type="ECO:0000259" key="2">
    <source>
        <dbReference type="Pfam" id="PF13847"/>
    </source>
</evidence>
<feature type="domain" description="Methyltransferase" evidence="2">
    <location>
        <begin position="136"/>
        <end position="242"/>
    </location>
</feature>
<dbReference type="SUPFAM" id="SSF53335">
    <property type="entry name" value="S-adenosyl-L-methionine-dependent methyltransferases"/>
    <property type="match status" value="1"/>
</dbReference>
<proteinExistence type="predicted"/>
<feature type="transmembrane region" description="Helical" evidence="1">
    <location>
        <begin position="45"/>
        <end position="64"/>
    </location>
</feature>
<name>A0A7C4CEU9_UNCW3</name>
<keyword evidence="1" id="KW-0812">Transmembrane</keyword>
<dbReference type="InterPro" id="IPR025714">
    <property type="entry name" value="Methyltranfer_dom"/>
</dbReference>
<dbReference type="AlphaFoldDB" id="A0A7C4CEU9"/>
<dbReference type="PANTHER" id="PTHR42912">
    <property type="entry name" value="METHYLTRANSFERASE"/>
    <property type="match status" value="1"/>
</dbReference>
<keyword evidence="3" id="KW-0489">Methyltransferase</keyword>
<evidence type="ECO:0000313" key="3">
    <source>
        <dbReference type="EMBL" id="HGK29029.1"/>
    </source>
</evidence>
<dbReference type="InterPro" id="IPR029063">
    <property type="entry name" value="SAM-dependent_MTases_sf"/>
</dbReference>
<evidence type="ECO:0000256" key="1">
    <source>
        <dbReference type="SAM" id="Phobius"/>
    </source>
</evidence>
<dbReference type="CDD" id="cd02440">
    <property type="entry name" value="AdoMet_MTases"/>
    <property type="match status" value="1"/>
</dbReference>
<dbReference type="GO" id="GO:0008168">
    <property type="term" value="F:methyltransferase activity"/>
    <property type="evidence" value="ECO:0007669"/>
    <property type="project" value="UniProtKB-KW"/>
</dbReference>